<keyword evidence="2" id="KW-1185">Reference proteome</keyword>
<dbReference type="EMBL" id="JAULUE010002054">
    <property type="protein sequence ID" value="KAK5895064.1"/>
    <property type="molecule type" value="Genomic_DNA"/>
</dbReference>
<reference evidence="1 2" key="1">
    <citation type="journal article" date="2023" name="Mol. Biol. Evol.">
        <title>Genomics of Secondarily Temperate Adaptation in the Only Non-Antarctic Icefish.</title>
        <authorList>
            <person name="Rivera-Colon A.G."/>
            <person name="Rayamajhi N."/>
            <person name="Minhas B.F."/>
            <person name="Madrigal G."/>
            <person name="Bilyk K.T."/>
            <person name="Yoon V."/>
            <person name="Hune M."/>
            <person name="Gregory S."/>
            <person name="Cheng C.H.C."/>
            <person name="Catchen J.M."/>
        </authorList>
    </citation>
    <scope>NUCLEOTIDE SEQUENCE [LARGE SCALE GENOMIC DNA]</scope>
    <source>
        <strain evidence="1">JC2023a</strain>
    </source>
</reference>
<evidence type="ECO:0000313" key="1">
    <source>
        <dbReference type="EMBL" id="KAK5895064.1"/>
    </source>
</evidence>
<proteinExistence type="predicted"/>
<protein>
    <submittedName>
        <fullName evidence="1">Uncharacterized protein</fullName>
    </submittedName>
</protein>
<evidence type="ECO:0000313" key="2">
    <source>
        <dbReference type="Proteomes" id="UP001335648"/>
    </source>
</evidence>
<dbReference type="AlphaFoldDB" id="A0AAN8C124"/>
<gene>
    <name evidence="1" type="ORF">CesoFtcFv8_011687</name>
</gene>
<dbReference type="Proteomes" id="UP001335648">
    <property type="component" value="Unassembled WGS sequence"/>
</dbReference>
<comment type="caution">
    <text evidence="1">The sequence shown here is derived from an EMBL/GenBank/DDBJ whole genome shotgun (WGS) entry which is preliminary data.</text>
</comment>
<sequence length="71" mass="7355">MIKTSTKNNSFQICRQGIVAGHASPAGCIHERKAVSIGGTLLPPLHDAGHQSGGSTCCRAQSAEIAQLGER</sequence>
<organism evidence="1 2">
    <name type="scientific">Champsocephalus esox</name>
    <name type="common">pike icefish</name>
    <dbReference type="NCBI Taxonomy" id="159716"/>
    <lineage>
        <taxon>Eukaryota</taxon>
        <taxon>Metazoa</taxon>
        <taxon>Chordata</taxon>
        <taxon>Craniata</taxon>
        <taxon>Vertebrata</taxon>
        <taxon>Euteleostomi</taxon>
        <taxon>Actinopterygii</taxon>
        <taxon>Neopterygii</taxon>
        <taxon>Teleostei</taxon>
        <taxon>Neoteleostei</taxon>
        <taxon>Acanthomorphata</taxon>
        <taxon>Eupercaria</taxon>
        <taxon>Perciformes</taxon>
        <taxon>Notothenioidei</taxon>
        <taxon>Channichthyidae</taxon>
        <taxon>Champsocephalus</taxon>
    </lineage>
</organism>
<accession>A0AAN8C124</accession>
<name>A0AAN8C124_9TELE</name>